<dbReference type="EMBL" id="QNSA01000001">
    <property type="protein sequence ID" value="RBP76938.1"/>
    <property type="molecule type" value="Genomic_DNA"/>
</dbReference>
<evidence type="ECO:0000313" key="5">
    <source>
        <dbReference type="Proteomes" id="UP000253065"/>
    </source>
</evidence>
<evidence type="ECO:0000313" key="2">
    <source>
        <dbReference type="EMBL" id="RBP76938.1"/>
    </source>
</evidence>
<proteinExistence type="predicted"/>
<sequence length="101" mass="11665">MAQVQKTHERFDQQPERSRASQKDLFNLAGADATTGNCLHLKTIQGLAREGIRVIPAGHNHWILTGNRPLPEVHCYSEQELQRFTRSRARHYLTNPNREHL</sequence>
<evidence type="ECO:0000313" key="3">
    <source>
        <dbReference type="EMBL" id="RCW37784.1"/>
    </source>
</evidence>
<feature type="region of interest" description="Disordered" evidence="1">
    <location>
        <begin position="1"/>
        <end position="24"/>
    </location>
</feature>
<dbReference type="RefSeq" id="WP_113878875.1">
    <property type="nucleotide sequence ID" value="NZ_QNSA01000001.1"/>
</dbReference>
<gene>
    <name evidence="3" type="ORF">DET51_101120</name>
    <name evidence="2" type="ORF">DET64_101121</name>
</gene>
<dbReference type="Proteomes" id="UP000252795">
    <property type="component" value="Unassembled WGS sequence"/>
</dbReference>
<dbReference type="Proteomes" id="UP000253065">
    <property type="component" value="Unassembled WGS sequence"/>
</dbReference>
<feature type="compositionally biased region" description="Basic and acidic residues" evidence="1">
    <location>
        <begin position="1"/>
        <end position="22"/>
    </location>
</feature>
<protein>
    <submittedName>
        <fullName evidence="3">Uncharacterized protein</fullName>
    </submittedName>
</protein>
<accession>A0A368VDN5</accession>
<comment type="caution">
    <text evidence="3">The sequence shown here is derived from an EMBL/GenBank/DDBJ whole genome shotgun (WGS) entry which is preliminary data.</text>
</comment>
<organism evidence="3 4">
    <name type="scientific">Marinobacter nauticus</name>
    <name type="common">Marinobacter hydrocarbonoclasticus</name>
    <name type="synonym">Marinobacter aquaeolei</name>
    <dbReference type="NCBI Taxonomy" id="2743"/>
    <lineage>
        <taxon>Bacteria</taxon>
        <taxon>Pseudomonadati</taxon>
        <taxon>Pseudomonadota</taxon>
        <taxon>Gammaproteobacteria</taxon>
        <taxon>Pseudomonadales</taxon>
        <taxon>Marinobacteraceae</taxon>
        <taxon>Marinobacter</taxon>
    </lineage>
</organism>
<evidence type="ECO:0000256" key="1">
    <source>
        <dbReference type="SAM" id="MobiDB-lite"/>
    </source>
</evidence>
<name>A0A368VDN5_MARNT</name>
<evidence type="ECO:0000313" key="4">
    <source>
        <dbReference type="Proteomes" id="UP000252795"/>
    </source>
</evidence>
<reference evidence="3 4" key="1">
    <citation type="submission" date="2018-07" db="EMBL/GenBank/DDBJ databases">
        <title>Freshwater and sediment microbial communities from various areas in North America, analyzing microbe dynamics in response to fracking.</title>
        <authorList>
            <person name="Lamendella R."/>
        </authorList>
    </citation>
    <scope>NUCLEOTIDE SEQUENCE [LARGE SCALE GENOMIC DNA]</scope>
    <source>
        <strain evidence="3 4">114E</strain>
        <strain evidence="2 5">114E_o</strain>
    </source>
</reference>
<dbReference type="EMBL" id="QPJB01000001">
    <property type="protein sequence ID" value="RCW37784.1"/>
    <property type="molecule type" value="Genomic_DNA"/>
</dbReference>
<keyword evidence="5" id="KW-1185">Reference proteome</keyword>
<dbReference type="AlphaFoldDB" id="A0A368VDN5"/>